<dbReference type="EMBL" id="JAAIUW010000008">
    <property type="protein sequence ID" value="KAF7818119.1"/>
    <property type="molecule type" value="Genomic_DNA"/>
</dbReference>
<evidence type="ECO:0000313" key="1">
    <source>
        <dbReference type="EMBL" id="KAF7818119.1"/>
    </source>
</evidence>
<accession>A0A834WIC0</accession>
<name>A0A834WIC0_9FABA</name>
<gene>
    <name evidence="1" type="ORF">G2W53_023574</name>
</gene>
<sequence length="41" mass="4356">MTCQFIDDDGTGGAIDIMENNGLLEFGFESSSRREVGGGKT</sequence>
<protein>
    <submittedName>
        <fullName evidence="1">Uncharacterized protein</fullName>
    </submittedName>
</protein>
<comment type="caution">
    <text evidence="1">The sequence shown here is derived from an EMBL/GenBank/DDBJ whole genome shotgun (WGS) entry which is preliminary data.</text>
</comment>
<evidence type="ECO:0000313" key="2">
    <source>
        <dbReference type="Proteomes" id="UP000634136"/>
    </source>
</evidence>
<organism evidence="1 2">
    <name type="scientific">Senna tora</name>
    <dbReference type="NCBI Taxonomy" id="362788"/>
    <lineage>
        <taxon>Eukaryota</taxon>
        <taxon>Viridiplantae</taxon>
        <taxon>Streptophyta</taxon>
        <taxon>Embryophyta</taxon>
        <taxon>Tracheophyta</taxon>
        <taxon>Spermatophyta</taxon>
        <taxon>Magnoliopsida</taxon>
        <taxon>eudicotyledons</taxon>
        <taxon>Gunneridae</taxon>
        <taxon>Pentapetalae</taxon>
        <taxon>rosids</taxon>
        <taxon>fabids</taxon>
        <taxon>Fabales</taxon>
        <taxon>Fabaceae</taxon>
        <taxon>Caesalpinioideae</taxon>
        <taxon>Cassia clade</taxon>
        <taxon>Senna</taxon>
    </lineage>
</organism>
<dbReference type="AlphaFoldDB" id="A0A834WIC0"/>
<keyword evidence="2" id="KW-1185">Reference proteome</keyword>
<dbReference type="Proteomes" id="UP000634136">
    <property type="component" value="Unassembled WGS sequence"/>
</dbReference>
<proteinExistence type="predicted"/>
<reference evidence="1" key="1">
    <citation type="submission" date="2020-09" db="EMBL/GenBank/DDBJ databases">
        <title>Genome-Enabled Discovery of Anthraquinone Biosynthesis in Senna tora.</title>
        <authorList>
            <person name="Kang S.-H."/>
            <person name="Pandey R.P."/>
            <person name="Lee C.-M."/>
            <person name="Sim J.-S."/>
            <person name="Jeong J.-T."/>
            <person name="Choi B.-S."/>
            <person name="Jung M."/>
            <person name="Ginzburg D."/>
            <person name="Zhao K."/>
            <person name="Won S.Y."/>
            <person name="Oh T.-J."/>
            <person name="Yu Y."/>
            <person name="Kim N.-H."/>
            <person name="Lee O.R."/>
            <person name="Lee T.-H."/>
            <person name="Bashyal P."/>
            <person name="Kim T.-S."/>
            <person name="Lee W.-H."/>
            <person name="Kawkins C."/>
            <person name="Kim C.-K."/>
            <person name="Kim J.S."/>
            <person name="Ahn B.O."/>
            <person name="Rhee S.Y."/>
            <person name="Sohng J.K."/>
        </authorList>
    </citation>
    <scope>NUCLEOTIDE SEQUENCE</scope>
    <source>
        <tissue evidence="1">Leaf</tissue>
    </source>
</reference>